<keyword evidence="6" id="KW-1185">Reference proteome</keyword>
<name>A0A6I2GD22_9LACT</name>
<dbReference type="InterPro" id="IPR012338">
    <property type="entry name" value="Beta-lactam/transpept-like"/>
</dbReference>
<keyword evidence="2" id="KW-0812">Transmembrane</keyword>
<dbReference type="Gene3D" id="3.40.710.10">
    <property type="entry name" value="DD-peptidase/beta-lactamase superfamily"/>
    <property type="match status" value="1"/>
</dbReference>
<reference evidence="5 6" key="1">
    <citation type="submission" date="2019-11" db="EMBL/GenBank/DDBJ databases">
        <title>Characterisation of Fundicoccus ignavus gen. nov. sp. nov., a novel genus of the family Aerococcaceae isolated from bulk tank milk.</title>
        <authorList>
            <person name="Siebert A."/>
            <person name="Huptas C."/>
            <person name="Wenning M."/>
            <person name="Scherer S."/>
            <person name="Doll E.V."/>
        </authorList>
    </citation>
    <scope>NUCLEOTIDE SEQUENCE [LARGE SCALE GENOMIC DNA]</scope>
    <source>
        <strain evidence="5 6">WS4759</strain>
    </source>
</reference>
<dbReference type="PANTHER" id="PTHR35333:SF3">
    <property type="entry name" value="BETA-LACTAMASE-TYPE TRANSPEPTIDASE FOLD CONTAINING PROTEIN"/>
    <property type="match status" value="1"/>
</dbReference>
<dbReference type="EMBL" id="WJQS01000006">
    <property type="protein sequence ID" value="MRI85717.1"/>
    <property type="molecule type" value="Genomic_DNA"/>
</dbReference>
<feature type="domain" description="Beta-lactamase class A catalytic" evidence="3">
    <location>
        <begin position="333"/>
        <end position="537"/>
    </location>
</feature>
<evidence type="ECO:0000256" key="1">
    <source>
        <dbReference type="ARBA" id="ARBA00022729"/>
    </source>
</evidence>
<dbReference type="GO" id="GO:0030655">
    <property type="term" value="P:beta-lactam antibiotic catabolic process"/>
    <property type="evidence" value="ECO:0007669"/>
    <property type="project" value="InterPro"/>
</dbReference>
<dbReference type="Pfam" id="PF13457">
    <property type="entry name" value="GW"/>
    <property type="match status" value="1"/>
</dbReference>
<evidence type="ECO:0000259" key="3">
    <source>
        <dbReference type="Pfam" id="PF13354"/>
    </source>
</evidence>
<evidence type="ECO:0000259" key="4">
    <source>
        <dbReference type="Pfam" id="PF13457"/>
    </source>
</evidence>
<dbReference type="PANTHER" id="PTHR35333">
    <property type="entry name" value="BETA-LACTAMASE"/>
    <property type="match status" value="1"/>
</dbReference>
<keyword evidence="2" id="KW-0472">Membrane</keyword>
<dbReference type="SUPFAM" id="SSF56601">
    <property type="entry name" value="beta-lactamase/transpeptidase-like"/>
    <property type="match status" value="1"/>
</dbReference>
<dbReference type="GO" id="GO:0046677">
    <property type="term" value="P:response to antibiotic"/>
    <property type="evidence" value="ECO:0007669"/>
    <property type="project" value="InterPro"/>
</dbReference>
<dbReference type="GO" id="GO:0008800">
    <property type="term" value="F:beta-lactamase activity"/>
    <property type="evidence" value="ECO:0007669"/>
    <property type="project" value="InterPro"/>
</dbReference>
<keyword evidence="1" id="KW-0732">Signal</keyword>
<dbReference type="InterPro" id="IPR025987">
    <property type="entry name" value="GW_dom"/>
</dbReference>
<dbReference type="SUPFAM" id="SSF82057">
    <property type="entry name" value="Prokaryotic SH3-related domain"/>
    <property type="match status" value="1"/>
</dbReference>
<sequence length="609" mass="70137">MSRKNKLIIGGVAGGIVTACLLLYLFFQPNIHQAYNSWLDNYQTTKLMKETNYYEQTPIYQTRPITLDPTERILIESLRLEGPNLSVGNRDGDPLMETLVKEEVVENLPWFYYSPNVKEVSPTSLVQKNRLLERENLNGFAWYWVDGSERLFQFDEPYTGWHATAFDGWYYYNEGIVQPELGISSIEAAEILSFRSHISSLIPINEYRPFFIEDPEEFSTMVESRTIQYSILYKAQDQIVLTSPPGTYGSRFLTNTQAFEDMPMEVVEEVSTLEGDWLHVMIGYEDLGWIKKDETFTNYVLTYYSEQELLDTIEAVLYEELGNISANAGASFVNNETMSQVSANNQAFFPASTQKIYVLAELYHQYSTGELDPDQYIEMTWEDQVPGAGIIQDYPSGSMFTLDELVDLVAIYSDNTAANLLIDAVGGGEVITPHMHQLGFYDTYVDGKYYNTRDGYFYTTPADAARMFALLYNNRINGEPWDEMYIEKLYQNSHNFLRQFIPYTTTGWNKSGLGAPEQNDVATFVTPYGSYSLAVYTDDPWNYSAVGTQMGNLSLRIHEVFNELRLQLWVTVEDESSYFEPVESLELDEWTEDSEAWEEEWTEEVWSEE</sequence>
<evidence type="ECO:0000256" key="2">
    <source>
        <dbReference type="SAM" id="Phobius"/>
    </source>
</evidence>
<organism evidence="5 6">
    <name type="scientific">Fundicoccus ignavus</name>
    <dbReference type="NCBI Taxonomy" id="2664442"/>
    <lineage>
        <taxon>Bacteria</taxon>
        <taxon>Bacillati</taxon>
        <taxon>Bacillota</taxon>
        <taxon>Bacilli</taxon>
        <taxon>Lactobacillales</taxon>
        <taxon>Aerococcaceae</taxon>
        <taxon>Fundicoccus</taxon>
    </lineage>
</organism>
<feature type="transmembrane region" description="Helical" evidence="2">
    <location>
        <begin position="7"/>
        <end position="27"/>
    </location>
</feature>
<evidence type="ECO:0000313" key="6">
    <source>
        <dbReference type="Proteomes" id="UP000430975"/>
    </source>
</evidence>
<dbReference type="RefSeq" id="WP_153863618.1">
    <property type="nucleotide sequence ID" value="NZ_WJQS01000006.1"/>
</dbReference>
<comment type="caution">
    <text evidence="5">The sequence shown here is derived from an EMBL/GenBank/DDBJ whole genome shotgun (WGS) entry which is preliminary data.</text>
</comment>
<evidence type="ECO:0000313" key="5">
    <source>
        <dbReference type="EMBL" id="MRI85717.1"/>
    </source>
</evidence>
<dbReference type="InterPro" id="IPR000871">
    <property type="entry name" value="Beta-lactam_class-A"/>
</dbReference>
<protein>
    <submittedName>
        <fullName evidence="5">Serine hydrolase</fullName>
    </submittedName>
</protein>
<dbReference type="PROSITE" id="PS51257">
    <property type="entry name" value="PROKAR_LIPOPROTEIN"/>
    <property type="match status" value="1"/>
</dbReference>
<keyword evidence="5" id="KW-0378">Hydrolase</keyword>
<gene>
    <name evidence="5" type="ORF">GIY09_07540</name>
</gene>
<dbReference type="Proteomes" id="UP000430975">
    <property type="component" value="Unassembled WGS sequence"/>
</dbReference>
<proteinExistence type="predicted"/>
<dbReference type="InterPro" id="IPR038200">
    <property type="entry name" value="GW_dom_sf"/>
</dbReference>
<dbReference type="InterPro" id="IPR045155">
    <property type="entry name" value="Beta-lactam_cat"/>
</dbReference>
<accession>A0A6I2GD22</accession>
<feature type="domain" description="GW" evidence="4">
    <location>
        <begin position="238"/>
        <end position="293"/>
    </location>
</feature>
<dbReference type="AlphaFoldDB" id="A0A6I2GD22"/>
<dbReference type="Pfam" id="PF13354">
    <property type="entry name" value="Beta-lactamase2"/>
    <property type="match status" value="1"/>
</dbReference>
<dbReference type="Gene3D" id="2.30.30.170">
    <property type="match status" value="1"/>
</dbReference>
<keyword evidence="2" id="KW-1133">Transmembrane helix</keyword>